<proteinExistence type="predicted"/>
<accession>B4MFX0</accession>
<dbReference type="AlphaFoldDB" id="B4MFX0"/>
<reference evidence="1 2" key="1">
    <citation type="journal article" date="2007" name="Nature">
        <title>Evolution of genes and genomes on the Drosophila phylogeny.</title>
        <authorList>
            <consortium name="Drosophila 12 Genomes Consortium"/>
            <person name="Clark A.G."/>
            <person name="Eisen M.B."/>
            <person name="Smith D.R."/>
            <person name="Bergman C.M."/>
            <person name="Oliver B."/>
            <person name="Markow T.A."/>
            <person name="Kaufman T.C."/>
            <person name="Kellis M."/>
            <person name="Gelbart W."/>
            <person name="Iyer V.N."/>
            <person name="Pollard D.A."/>
            <person name="Sackton T.B."/>
            <person name="Larracuente A.M."/>
            <person name="Singh N.D."/>
            <person name="Abad J.P."/>
            <person name="Abt D.N."/>
            <person name="Adryan B."/>
            <person name="Aguade M."/>
            <person name="Akashi H."/>
            <person name="Anderson W.W."/>
            <person name="Aquadro C.F."/>
            <person name="Ardell D.H."/>
            <person name="Arguello R."/>
            <person name="Artieri C.G."/>
            <person name="Barbash D.A."/>
            <person name="Barker D."/>
            <person name="Barsanti P."/>
            <person name="Batterham P."/>
            <person name="Batzoglou S."/>
            <person name="Begun D."/>
            <person name="Bhutkar A."/>
            <person name="Blanco E."/>
            <person name="Bosak S.A."/>
            <person name="Bradley R.K."/>
            <person name="Brand A.D."/>
            <person name="Brent M.R."/>
            <person name="Brooks A.N."/>
            <person name="Brown R.H."/>
            <person name="Butlin R.K."/>
            <person name="Caggese C."/>
            <person name="Calvi B.R."/>
            <person name="Bernardo de Carvalho A."/>
            <person name="Caspi A."/>
            <person name="Castrezana S."/>
            <person name="Celniker S.E."/>
            <person name="Chang J.L."/>
            <person name="Chapple C."/>
            <person name="Chatterji S."/>
            <person name="Chinwalla A."/>
            <person name="Civetta A."/>
            <person name="Clifton S.W."/>
            <person name="Comeron J.M."/>
            <person name="Costello J.C."/>
            <person name="Coyne J.A."/>
            <person name="Daub J."/>
            <person name="David R.G."/>
            <person name="Delcher A.L."/>
            <person name="Delehaunty K."/>
            <person name="Do C.B."/>
            <person name="Ebling H."/>
            <person name="Edwards K."/>
            <person name="Eickbush T."/>
            <person name="Evans J.D."/>
            <person name="Filipski A."/>
            <person name="Findeiss S."/>
            <person name="Freyhult E."/>
            <person name="Fulton L."/>
            <person name="Fulton R."/>
            <person name="Garcia A.C."/>
            <person name="Gardiner A."/>
            <person name="Garfield D.A."/>
            <person name="Garvin B.E."/>
            <person name="Gibson G."/>
            <person name="Gilbert D."/>
            <person name="Gnerre S."/>
            <person name="Godfrey J."/>
            <person name="Good R."/>
            <person name="Gotea V."/>
            <person name="Gravely B."/>
            <person name="Greenberg A.J."/>
            <person name="Griffiths-Jones S."/>
            <person name="Gross S."/>
            <person name="Guigo R."/>
            <person name="Gustafson E.A."/>
            <person name="Haerty W."/>
            <person name="Hahn M.W."/>
            <person name="Halligan D.L."/>
            <person name="Halpern A.L."/>
            <person name="Halter G.M."/>
            <person name="Han M.V."/>
            <person name="Heger A."/>
            <person name="Hillier L."/>
            <person name="Hinrichs A.S."/>
            <person name="Holmes I."/>
            <person name="Hoskins R.A."/>
            <person name="Hubisz M.J."/>
            <person name="Hultmark D."/>
            <person name="Huntley M.A."/>
            <person name="Jaffe D.B."/>
            <person name="Jagadeeshan S."/>
            <person name="Jeck W.R."/>
            <person name="Johnson J."/>
            <person name="Jones C.D."/>
            <person name="Jordan W.C."/>
            <person name="Karpen G.H."/>
            <person name="Kataoka E."/>
            <person name="Keightley P.D."/>
            <person name="Kheradpour P."/>
            <person name="Kirkness E.F."/>
            <person name="Koerich L.B."/>
            <person name="Kristiansen K."/>
            <person name="Kudrna D."/>
            <person name="Kulathinal R.J."/>
            <person name="Kumar S."/>
            <person name="Kwok R."/>
            <person name="Lander E."/>
            <person name="Langley C.H."/>
            <person name="Lapoint R."/>
            <person name="Lazzaro B.P."/>
            <person name="Lee S.J."/>
            <person name="Levesque L."/>
            <person name="Li R."/>
            <person name="Lin C.F."/>
            <person name="Lin M.F."/>
            <person name="Lindblad-Toh K."/>
            <person name="Llopart A."/>
            <person name="Long M."/>
            <person name="Low L."/>
            <person name="Lozovsky E."/>
            <person name="Lu J."/>
            <person name="Luo M."/>
            <person name="Machado C.A."/>
            <person name="Makalowski W."/>
            <person name="Marzo M."/>
            <person name="Matsuda M."/>
            <person name="Matzkin L."/>
            <person name="McAllister B."/>
            <person name="McBride C.S."/>
            <person name="McKernan B."/>
            <person name="McKernan K."/>
            <person name="Mendez-Lago M."/>
            <person name="Minx P."/>
            <person name="Mollenhauer M.U."/>
            <person name="Montooth K."/>
            <person name="Mount S.M."/>
            <person name="Mu X."/>
            <person name="Myers E."/>
            <person name="Negre B."/>
            <person name="Newfeld S."/>
            <person name="Nielsen R."/>
            <person name="Noor M.A."/>
            <person name="O'Grady P."/>
            <person name="Pachter L."/>
            <person name="Papaceit M."/>
            <person name="Parisi M.J."/>
            <person name="Parisi M."/>
            <person name="Parts L."/>
            <person name="Pedersen J.S."/>
            <person name="Pesole G."/>
            <person name="Phillippy A.M."/>
            <person name="Ponting C.P."/>
            <person name="Pop M."/>
            <person name="Porcelli D."/>
            <person name="Powell J.R."/>
            <person name="Prohaska S."/>
            <person name="Pruitt K."/>
            <person name="Puig M."/>
            <person name="Quesneville H."/>
            <person name="Ram K.R."/>
            <person name="Rand D."/>
            <person name="Rasmussen M.D."/>
            <person name="Reed L.K."/>
            <person name="Reenan R."/>
            <person name="Reily A."/>
            <person name="Remington K.A."/>
            <person name="Rieger T.T."/>
            <person name="Ritchie M.G."/>
            <person name="Robin C."/>
            <person name="Rogers Y.H."/>
            <person name="Rohde C."/>
            <person name="Rozas J."/>
            <person name="Rubenfield M.J."/>
            <person name="Ruiz A."/>
            <person name="Russo S."/>
            <person name="Salzberg S.L."/>
            <person name="Sanchez-Gracia A."/>
            <person name="Saranga D.J."/>
            <person name="Sato H."/>
            <person name="Schaeffer S.W."/>
            <person name="Schatz M.C."/>
            <person name="Schlenke T."/>
            <person name="Schwartz R."/>
            <person name="Segarra C."/>
            <person name="Singh R.S."/>
            <person name="Sirot L."/>
            <person name="Sirota M."/>
            <person name="Sisneros N.B."/>
            <person name="Smith C.D."/>
            <person name="Smith T.F."/>
            <person name="Spieth J."/>
            <person name="Stage D.E."/>
            <person name="Stark A."/>
            <person name="Stephan W."/>
            <person name="Strausberg R.L."/>
            <person name="Strempel S."/>
            <person name="Sturgill D."/>
            <person name="Sutton G."/>
            <person name="Sutton G.G."/>
            <person name="Tao W."/>
            <person name="Teichmann S."/>
            <person name="Tobari Y.N."/>
            <person name="Tomimura Y."/>
            <person name="Tsolas J.M."/>
            <person name="Valente V.L."/>
            <person name="Venter E."/>
            <person name="Venter J.C."/>
            <person name="Vicario S."/>
            <person name="Vieira F.G."/>
            <person name="Vilella A.J."/>
            <person name="Villasante A."/>
            <person name="Walenz B."/>
            <person name="Wang J."/>
            <person name="Wasserman M."/>
            <person name="Watts T."/>
            <person name="Wilson D."/>
            <person name="Wilson R.K."/>
            <person name="Wing R.A."/>
            <person name="Wolfner M.F."/>
            <person name="Wong A."/>
            <person name="Wong G.K."/>
            <person name="Wu C.I."/>
            <person name="Wu G."/>
            <person name="Yamamoto D."/>
            <person name="Yang H.P."/>
            <person name="Yang S.P."/>
            <person name="Yorke J.A."/>
            <person name="Yoshida K."/>
            <person name="Zdobnov E."/>
            <person name="Zhang P."/>
            <person name="Zhang Y."/>
            <person name="Zimin A.V."/>
            <person name="Baldwin J."/>
            <person name="Abdouelleil A."/>
            <person name="Abdulkadir J."/>
            <person name="Abebe A."/>
            <person name="Abera B."/>
            <person name="Abreu J."/>
            <person name="Acer S.C."/>
            <person name="Aftuck L."/>
            <person name="Alexander A."/>
            <person name="An P."/>
            <person name="Anderson E."/>
            <person name="Anderson S."/>
            <person name="Arachi H."/>
            <person name="Azer M."/>
            <person name="Bachantsang P."/>
            <person name="Barry A."/>
            <person name="Bayul T."/>
            <person name="Berlin A."/>
            <person name="Bessette D."/>
            <person name="Bloom T."/>
            <person name="Blye J."/>
            <person name="Boguslavskiy L."/>
            <person name="Bonnet C."/>
            <person name="Boukhgalter B."/>
            <person name="Bourzgui I."/>
            <person name="Brown A."/>
            <person name="Cahill P."/>
            <person name="Channer S."/>
            <person name="Cheshatsang Y."/>
            <person name="Chuda L."/>
            <person name="Citroen M."/>
            <person name="Collymore A."/>
            <person name="Cooke P."/>
            <person name="Costello M."/>
            <person name="D'Aco K."/>
            <person name="Daza R."/>
            <person name="De Haan G."/>
            <person name="DeGray S."/>
            <person name="DeMaso C."/>
            <person name="Dhargay N."/>
            <person name="Dooley K."/>
            <person name="Dooley E."/>
            <person name="Doricent M."/>
            <person name="Dorje P."/>
            <person name="Dorjee K."/>
            <person name="Dupes A."/>
            <person name="Elong R."/>
            <person name="Falk J."/>
            <person name="Farina A."/>
            <person name="Faro S."/>
            <person name="Ferguson D."/>
            <person name="Fisher S."/>
            <person name="Foley C.D."/>
            <person name="Franke A."/>
            <person name="Friedrich D."/>
            <person name="Gadbois L."/>
            <person name="Gearin G."/>
            <person name="Gearin C.R."/>
            <person name="Giannoukos G."/>
            <person name="Goode T."/>
            <person name="Graham J."/>
            <person name="Grandbois E."/>
            <person name="Grewal S."/>
            <person name="Gyaltsen K."/>
            <person name="Hafez N."/>
            <person name="Hagos B."/>
            <person name="Hall J."/>
            <person name="Henson C."/>
            <person name="Hollinger A."/>
            <person name="Honan T."/>
            <person name="Huard M.D."/>
            <person name="Hughes L."/>
            <person name="Hurhula B."/>
            <person name="Husby M.E."/>
            <person name="Kamat A."/>
            <person name="Kanga B."/>
            <person name="Kashin S."/>
            <person name="Khazanovich D."/>
            <person name="Kisner P."/>
            <person name="Lance K."/>
            <person name="Lara M."/>
            <person name="Lee W."/>
            <person name="Lennon N."/>
            <person name="Letendre F."/>
            <person name="LeVine R."/>
            <person name="Lipovsky A."/>
            <person name="Liu X."/>
            <person name="Liu J."/>
            <person name="Liu S."/>
            <person name="Lokyitsang T."/>
            <person name="Lokyitsang Y."/>
            <person name="Lubonja R."/>
            <person name="Lui A."/>
            <person name="MacDonald P."/>
            <person name="Magnisalis V."/>
            <person name="Maru K."/>
            <person name="Matthews C."/>
            <person name="McCusker W."/>
            <person name="McDonough S."/>
            <person name="Mehta T."/>
            <person name="Meldrim J."/>
            <person name="Meneus L."/>
            <person name="Mihai O."/>
            <person name="Mihalev A."/>
            <person name="Mihova T."/>
            <person name="Mittelman R."/>
            <person name="Mlenga V."/>
            <person name="Montmayeur A."/>
            <person name="Mulrain L."/>
            <person name="Navidi A."/>
            <person name="Naylor J."/>
            <person name="Negash T."/>
            <person name="Nguyen T."/>
            <person name="Nguyen N."/>
            <person name="Nicol R."/>
            <person name="Norbu C."/>
            <person name="Norbu N."/>
            <person name="Novod N."/>
            <person name="O'Neill B."/>
            <person name="Osman S."/>
            <person name="Markiewicz E."/>
            <person name="Oyono O.L."/>
            <person name="Patti C."/>
            <person name="Phunkhang P."/>
            <person name="Pierre F."/>
            <person name="Priest M."/>
            <person name="Raghuraman S."/>
            <person name="Rege F."/>
            <person name="Reyes R."/>
            <person name="Rise C."/>
            <person name="Rogov P."/>
            <person name="Ross K."/>
            <person name="Ryan E."/>
            <person name="Settipalli S."/>
            <person name="Shea T."/>
            <person name="Sherpa N."/>
            <person name="Shi L."/>
            <person name="Shih D."/>
            <person name="Sparrow T."/>
            <person name="Spaulding J."/>
            <person name="Stalker J."/>
            <person name="Stange-Thomann N."/>
            <person name="Stavropoulos S."/>
            <person name="Stone C."/>
            <person name="Strader C."/>
            <person name="Tesfaye S."/>
            <person name="Thomson T."/>
            <person name="Thoulutsang Y."/>
            <person name="Thoulutsang D."/>
            <person name="Topham K."/>
            <person name="Topping I."/>
            <person name="Tsamla T."/>
            <person name="Vassiliev H."/>
            <person name="Vo A."/>
            <person name="Wangchuk T."/>
            <person name="Wangdi T."/>
            <person name="Weiand M."/>
            <person name="Wilkinson J."/>
            <person name="Wilson A."/>
            <person name="Yadav S."/>
            <person name="Young G."/>
            <person name="Yu Q."/>
            <person name="Zembek L."/>
            <person name="Zhong D."/>
            <person name="Zimmer A."/>
            <person name="Zwirko Z."/>
            <person name="Jaffe D.B."/>
            <person name="Alvarez P."/>
            <person name="Brockman W."/>
            <person name="Butler J."/>
            <person name="Chin C."/>
            <person name="Gnerre S."/>
            <person name="Grabherr M."/>
            <person name="Kleber M."/>
            <person name="Mauceli E."/>
            <person name="MacCallum I."/>
        </authorList>
    </citation>
    <scope>NUCLEOTIDE SEQUENCE [LARGE SCALE GENOMIC DNA]</scope>
    <source>
        <strain evidence="2">Tucson 15010-1051.87</strain>
    </source>
</reference>
<dbReference type="Proteomes" id="UP000008792">
    <property type="component" value="Unassembled WGS sequence"/>
</dbReference>
<evidence type="ECO:0000313" key="1">
    <source>
        <dbReference type="EMBL" id="EDW58231.2"/>
    </source>
</evidence>
<dbReference type="STRING" id="7244.B4MFX0"/>
<dbReference type="HOGENOM" id="CLU_1760731_0_0_1"/>
<name>B4MFX0_DROVI</name>
<evidence type="ECO:0000313" key="2">
    <source>
        <dbReference type="Proteomes" id="UP000008792"/>
    </source>
</evidence>
<keyword evidence="2" id="KW-1185">Reference proteome</keyword>
<dbReference type="EMBL" id="CH940669">
    <property type="protein sequence ID" value="EDW58231.2"/>
    <property type="molecule type" value="Genomic_DNA"/>
</dbReference>
<sequence length="142" mass="15734">MAVLLLGGVVATIPSRTYLPPQYITQPQLTVQRPQNVYLPPAASYRQVSRVVSIPERTYLSPSVQIGQPQYISRPQLAVQRPVVQQVVRPLNVYLPPAAVQRPAISILSQPQYASPSRTYLPPQAAASGLEEQYDIDLRGQF</sequence>
<organism evidence="1 2">
    <name type="scientific">Drosophila virilis</name>
    <name type="common">Fruit fly</name>
    <dbReference type="NCBI Taxonomy" id="7244"/>
    <lineage>
        <taxon>Eukaryota</taxon>
        <taxon>Metazoa</taxon>
        <taxon>Ecdysozoa</taxon>
        <taxon>Arthropoda</taxon>
        <taxon>Hexapoda</taxon>
        <taxon>Insecta</taxon>
        <taxon>Pterygota</taxon>
        <taxon>Neoptera</taxon>
        <taxon>Endopterygota</taxon>
        <taxon>Diptera</taxon>
        <taxon>Brachycera</taxon>
        <taxon>Muscomorpha</taxon>
        <taxon>Ephydroidea</taxon>
        <taxon>Drosophilidae</taxon>
        <taxon>Drosophila</taxon>
    </lineage>
</organism>
<gene>
    <name evidence="1" type="primary">Dvir\GJ15503</name>
    <name evidence="1" type="ORF">Dvir_GJ15503</name>
</gene>
<dbReference type="InParanoid" id="B4MFX0"/>
<protein>
    <submittedName>
        <fullName evidence="1">Uncharacterized protein</fullName>
    </submittedName>
</protein>